<sequence length="134" mass="14641">MSIGFKQPQVYVTGHVLLALSNSVSVPNEYIHLFLTFTEISNLAFVNAATETPDASANALLQSAANAPFTSYDEEFFEILGYNHLTTNSSKSANSISPSMQQYGFQNLTASVLDEIKVGPGLFEVTEPQHQEHL</sequence>
<dbReference type="AlphaFoldDB" id="A0A8H3UYW0"/>
<accession>A0A8H3UYW0</accession>
<dbReference type="Proteomes" id="UP000447873">
    <property type="component" value="Unassembled WGS sequence"/>
</dbReference>
<comment type="caution">
    <text evidence="1">The sequence shown here is derived from an EMBL/GenBank/DDBJ whole genome shotgun (WGS) entry which is preliminary data.</text>
</comment>
<reference evidence="1 2" key="1">
    <citation type="submission" date="2018-12" db="EMBL/GenBank/DDBJ databases">
        <title>Venturia inaequalis Genome Resource.</title>
        <authorList>
            <person name="Lichtner F.J."/>
        </authorList>
    </citation>
    <scope>NUCLEOTIDE SEQUENCE [LARGE SCALE GENOMIC DNA]</scope>
    <source>
        <strain evidence="1 2">120213</strain>
    </source>
</reference>
<protein>
    <submittedName>
        <fullName evidence="1">Uncharacterized protein</fullName>
    </submittedName>
</protein>
<proteinExistence type="predicted"/>
<evidence type="ECO:0000313" key="2">
    <source>
        <dbReference type="Proteomes" id="UP000447873"/>
    </source>
</evidence>
<organism evidence="1 2">
    <name type="scientific">Venturia inaequalis</name>
    <name type="common">Apple scab fungus</name>
    <dbReference type="NCBI Taxonomy" id="5025"/>
    <lineage>
        <taxon>Eukaryota</taxon>
        <taxon>Fungi</taxon>
        <taxon>Dikarya</taxon>
        <taxon>Ascomycota</taxon>
        <taxon>Pezizomycotina</taxon>
        <taxon>Dothideomycetes</taxon>
        <taxon>Pleosporomycetidae</taxon>
        <taxon>Venturiales</taxon>
        <taxon>Venturiaceae</taxon>
        <taxon>Venturia</taxon>
    </lineage>
</organism>
<gene>
    <name evidence="1" type="ORF">EG328_001189</name>
</gene>
<dbReference type="EMBL" id="WNWS01000127">
    <property type="protein sequence ID" value="KAE9978890.1"/>
    <property type="molecule type" value="Genomic_DNA"/>
</dbReference>
<evidence type="ECO:0000313" key="1">
    <source>
        <dbReference type="EMBL" id="KAE9978890.1"/>
    </source>
</evidence>
<name>A0A8H3UYW0_VENIN</name>